<organism evidence="1 3">
    <name type="scientific">Ruthenibacterium lactatiformans</name>
    <dbReference type="NCBI Taxonomy" id="1550024"/>
    <lineage>
        <taxon>Bacteria</taxon>
        <taxon>Bacillati</taxon>
        <taxon>Bacillota</taxon>
        <taxon>Clostridia</taxon>
        <taxon>Eubacteriales</taxon>
        <taxon>Oscillospiraceae</taxon>
        <taxon>Ruthenibacterium</taxon>
    </lineage>
</organism>
<dbReference type="AlphaFoldDB" id="A0A0D8J018"/>
<reference evidence="1" key="1">
    <citation type="submission" date="2015-02" db="EMBL/GenBank/DDBJ databases">
        <title>A novel member of the family Ruminococcaceae isolated from human feces.</title>
        <authorList>
            <person name="Shkoporov A.N."/>
            <person name="Chaplin A.V."/>
            <person name="Motuzova O.V."/>
            <person name="Kafarskaia L.I."/>
            <person name="Khokhlova E.V."/>
            <person name="Efimov B.A."/>
        </authorList>
    </citation>
    <scope>NUCLEOTIDE SEQUENCE [LARGE SCALE GENOMIC DNA]</scope>
    <source>
        <strain evidence="1">585-1</strain>
    </source>
</reference>
<proteinExistence type="predicted"/>
<comment type="caution">
    <text evidence="1">The sequence shown here is derived from an EMBL/GenBank/DDBJ whole genome shotgun (WGS) entry which is preliminary data.</text>
</comment>
<evidence type="ECO:0000313" key="3">
    <source>
        <dbReference type="Proteomes" id="UP000032483"/>
    </source>
</evidence>
<protein>
    <submittedName>
        <fullName evidence="1">Uncharacterized protein</fullName>
    </submittedName>
</protein>
<name>A0A0D8J018_9FIRM</name>
<dbReference type="EMBL" id="LMUA01000007">
    <property type="protein sequence ID" value="KUE76778.1"/>
    <property type="molecule type" value="Genomic_DNA"/>
</dbReference>
<dbReference type="Proteomes" id="UP000053433">
    <property type="component" value="Unassembled WGS sequence"/>
</dbReference>
<evidence type="ECO:0000313" key="4">
    <source>
        <dbReference type="Proteomes" id="UP000053433"/>
    </source>
</evidence>
<evidence type="ECO:0000313" key="2">
    <source>
        <dbReference type="EMBL" id="KUE76778.1"/>
    </source>
</evidence>
<accession>A0A0W7TSG6</accession>
<dbReference type="EMBL" id="JXXK01000008">
    <property type="protein sequence ID" value="KJF40295.1"/>
    <property type="molecule type" value="Genomic_DNA"/>
</dbReference>
<sequence>MTIIHHLRKALFPAPAAQKHPARNLYGQDVLQLVEKATLLRQAAYEQGLRPRSPRTARDYFK</sequence>
<accession>A0A0D8J018</accession>
<gene>
    <name evidence="2" type="ORF">ASJ35_07180</name>
    <name evidence="1" type="ORF">TQ39_07870</name>
</gene>
<evidence type="ECO:0000313" key="1">
    <source>
        <dbReference type="EMBL" id="KJF40295.1"/>
    </source>
</evidence>
<dbReference type="Proteomes" id="UP000032483">
    <property type="component" value="Unassembled WGS sequence"/>
</dbReference>
<reference evidence="2 4" key="2">
    <citation type="submission" date="2015-10" db="EMBL/GenBank/DDBJ databases">
        <title>A novel member of the family Ruminococcaceae isolated from human faeces.</title>
        <authorList>
            <person name="Shkoporov A.N."/>
            <person name="Chaplin A.V."/>
            <person name="Motuzova O.V."/>
            <person name="Kafarskaia L.I."/>
            <person name="Efimov B.A."/>
        </authorList>
    </citation>
    <scope>NUCLEOTIDE SEQUENCE [LARGE SCALE GENOMIC DNA]</scope>
    <source>
        <strain evidence="2 4">668</strain>
    </source>
</reference>
<keyword evidence="3" id="KW-1185">Reference proteome</keyword>